<evidence type="ECO:0000256" key="1">
    <source>
        <dbReference type="SAM" id="MobiDB-lite"/>
    </source>
</evidence>
<reference evidence="3" key="2">
    <citation type="journal article" date="2008" name="Nucleic Acids Res.">
        <title>The rice annotation project database (RAP-DB): 2008 update.</title>
        <authorList>
            <consortium name="The rice annotation project (RAP)"/>
        </authorList>
    </citation>
    <scope>GENOME REANNOTATION</scope>
    <source>
        <strain evidence="3">cv. Nipponbare</strain>
    </source>
</reference>
<feature type="compositionally biased region" description="Basic residues" evidence="1">
    <location>
        <begin position="176"/>
        <end position="189"/>
    </location>
</feature>
<dbReference type="InterPro" id="IPR050701">
    <property type="entry name" value="Histone_Mod_Regulator"/>
</dbReference>
<dbReference type="Pfam" id="PF13832">
    <property type="entry name" value="zf-HC5HC2H_2"/>
    <property type="match status" value="1"/>
</dbReference>
<dbReference type="KEGG" id="dosa:Os08g0290500"/>
<evidence type="ECO:0000313" key="2">
    <source>
        <dbReference type="EMBL" id="BAF23377.2"/>
    </source>
</evidence>
<gene>
    <name evidence="2" type="ordered locus">Os08g0290500</name>
</gene>
<dbReference type="Proteomes" id="UP000000763">
    <property type="component" value="Chromosome 8"/>
</dbReference>
<dbReference type="PANTHER" id="PTHR13793">
    <property type="entry name" value="PHD FINGER PROTEINS"/>
    <property type="match status" value="1"/>
</dbReference>
<sequence>TSCTRCWCRRRSSATPTAATASPLALSAALSLSPRPRCFLCPARGGAMKHTTNARWAHIVCALLVPEVFFRDPDDHDGVDCLSYLALFAALWLSPPASPPRHLHRCRHLPLFRRLSLFHLRCCLLWCHRRRRRRLPHVGRCRRLTILHQSSPRRDRSSLLFSRHISQRGARDHQVRRPRPPYRRIQKPG</sequence>
<proteinExistence type="predicted"/>
<feature type="non-terminal residue" evidence="2">
    <location>
        <position position="1"/>
    </location>
</feature>
<accession>A0A0P0XE34</accession>
<name>A0A0P0XE34_ORYSJ</name>
<organism evidence="2 3">
    <name type="scientific">Oryza sativa subsp. japonica</name>
    <name type="common">Rice</name>
    <dbReference type="NCBI Taxonomy" id="39947"/>
    <lineage>
        <taxon>Eukaryota</taxon>
        <taxon>Viridiplantae</taxon>
        <taxon>Streptophyta</taxon>
        <taxon>Embryophyta</taxon>
        <taxon>Tracheophyta</taxon>
        <taxon>Spermatophyta</taxon>
        <taxon>Magnoliopsida</taxon>
        <taxon>Liliopsida</taxon>
        <taxon>Poales</taxon>
        <taxon>Poaceae</taxon>
        <taxon>BOP clade</taxon>
        <taxon>Oryzoideae</taxon>
        <taxon>Oryzeae</taxon>
        <taxon>Oryzinae</taxon>
        <taxon>Oryza</taxon>
        <taxon>Oryza sativa</taxon>
    </lineage>
</organism>
<dbReference type="EMBL" id="AP008214">
    <property type="protein sequence ID" value="BAF23377.2"/>
    <property type="molecule type" value="Genomic_DNA"/>
</dbReference>
<dbReference type="PANTHER" id="PTHR13793:SF148">
    <property type="entry name" value="RING_FYVE_PHD ZINC FINGER SUPERFAMILY PROTEIN"/>
    <property type="match status" value="1"/>
</dbReference>
<evidence type="ECO:0000313" key="3">
    <source>
        <dbReference type="Proteomes" id="UP000000763"/>
    </source>
</evidence>
<dbReference type="AlphaFoldDB" id="A0A0P0XE34"/>
<dbReference type="Gramene" id="Os08t0290500-03">
    <property type="protein sequence ID" value="Os08t0290500-03"/>
    <property type="gene ID" value="Os08g0290500"/>
</dbReference>
<feature type="region of interest" description="Disordered" evidence="1">
    <location>
        <begin position="166"/>
        <end position="189"/>
    </location>
</feature>
<protein>
    <submittedName>
        <fullName evidence="2">Os08g0290500 protein</fullName>
    </submittedName>
</protein>
<reference evidence="2 3" key="1">
    <citation type="journal article" date="2005" name="Nature">
        <title>The map-based sequence of the rice genome.</title>
        <authorList>
            <consortium name="International rice genome sequencing project (IRGSP)"/>
            <person name="Matsumoto T."/>
            <person name="Wu J."/>
            <person name="Kanamori H."/>
            <person name="Katayose Y."/>
            <person name="Fujisawa M."/>
            <person name="Namiki N."/>
            <person name="Mizuno H."/>
            <person name="Yamamoto K."/>
            <person name="Antonio B.A."/>
            <person name="Baba T."/>
            <person name="Sakata K."/>
            <person name="Nagamura Y."/>
            <person name="Aoki H."/>
            <person name="Arikawa K."/>
            <person name="Arita K."/>
            <person name="Bito T."/>
            <person name="Chiden Y."/>
            <person name="Fujitsuka N."/>
            <person name="Fukunaka R."/>
            <person name="Hamada M."/>
            <person name="Harada C."/>
            <person name="Hayashi A."/>
            <person name="Hijishita S."/>
            <person name="Honda M."/>
            <person name="Hosokawa S."/>
            <person name="Ichikawa Y."/>
            <person name="Idonuma A."/>
            <person name="Iijima M."/>
            <person name="Ikeda M."/>
            <person name="Ikeno M."/>
            <person name="Ito K."/>
            <person name="Ito S."/>
            <person name="Ito T."/>
            <person name="Ito Y."/>
            <person name="Ito Y."/>
            <person name="Iwabuchi A."/>
            <person name="Kamiya K."/>
            <person name="Karasawa W."/>
            <person name="Kurita K."/>
            <person name="Katagiri S."/>
            <person name="Kikuta A."/>
            <person name="Kobayashi H."/>
            <person name="Kobayashi N."/>
            <person name="Machita K."/>
            <person name="Maehara T."/>
            <person name="Masukawa M."/>
            <person name="Mizubayashi T."/>
            <person name="Mukai Y."/>
            <person name="Nagasaki H."/>
            <person name="Nagata Y."/>
            <person name="Naito S."/>
            <person name="Nakashima M."/>
            <person name="Nakama Y."/>
            <person name="Nakamichi Y."/>
            <person name="Nakamura M."/>
            <person name="Meguro A."/>
            <person name="Negishi M."/>
            <person name="Ohta I."/>
            <person name="Ohta T."/>
            <person name="Okamoto M."/>
            <person name="Ono N."/>
            <person name="Saji S."/>
            <person name="Sakaguchi M."/>
            <person name="Sakai K."/>
            <person name="Shibata M."/>
            <person name="Shimokawa T."/>
            <person name="Song J."/>
            <person name="Takazaki Y."/>
            <person name="Terasawa K."/>
            <person name="Tsugane M."/>
            <person name="Tsuji K."/>
            <person name="Ueda S."/>
            <person name="Waki K."/>
            <person name="Yamagata H."/>
            <person name="Yamamoto M."/>
            <person name="Yamamoto S."/>
            <person name="Yamane H."/>
            <person name="Yoshiki S."/>
            <person name="Yoshihara R."/>
            <person name="Yukawa K."/>
            <person name="Zhong H."/>
            <person name="Yano M."/>
            <person name="Yuan Q."/>
            <person name="Ouyang S."/>
            <person name="Liu J."/>
            <person name="Jones K.M."/>
            <person name="Gansberger K."/>
            <person name="Moffat K."/>
            <person name="Hill J."/>
            <person name="Bera J."/>
            <person name="Fadrosh D."/>
            <person name="Jin S."/>
            <person name="Johri S."/>
            <person name="Kim M."/>
            <person name="Overton L."/>
            <person name="Reardon M."/>
            <person name="Tsitrin T."/>
            <person name="Vuong H."/>
            <person name="Weaver B."/>
            <person name="Ciecko A."/>
            <person name="Tallon L."/>
            <person name="Jackson J."/>
            <person name="Pai G."/>
            <person name="Aken S.V."/>
            <person name="Utterback T."/>
            <person name="Reidmuller S."/>
            <person name="Feldblyum T."/>
            <person name="Hsiao J."/>
            <person name="Zismann V."/>
            <person name="Iobst S."/>
            <person name="de Vazeille A.R."/>
            <person name="Buell C.R."/>
            <person name="Ying K."/>
            <person name="Li Y."/>
            <person name="Lu T."/>
            <person name="Huang Y."/>
            <person name="Zhao Q."/>
            <person name="Feng Q."/>
            <person name="Zhang L."/>
            <person name="Zhu J."/>
            <person name="Weng Q."/>
            <person name="Mu J."/>
            <person name="Lu Y."/>
            <person name="Fan D."/>
            <person name="Liu Y."/>
            <person name="Guan J."/>
            <person name="Zhang Y."/>
            <person name="Yu S."/>
            <person name="Liu X."/>
            <person name="Zhang Y."/>
            <person name="Hong G."/>
            <person name="Han B."/>
            <person name="Choisne N."/>
            <person name="Demange N."/>
            <person name="Orjeda G."/>
            <person name="Samain S."/>
            <person name="Cattolico L."/>
            <person name="Pelletier E."/>
            <person name="Couloux A."/>
            <person name="Segurens B."/>
            <person name="Wincker P."/>
            <person name="D'Hont A."/>
            <person name="Scarpelli C."/>
            <person name="Weissenbach J."/>
            <person name="Salanoubat M."/>
            <person name="Quetier F."/>
            <person name="Yu Y."/>
            <person name="Kim H.R."/>
            <person name="Rambo T."/>
            <person name="Currie J."/>
            <person name="Collura K."/>
            <person name="Luo M."/>
            <person name="Yang T."/>
            <person name="Ammiraju J.S.S."/>
            <person name="Engler F."/>
            <person name="Soderlund C."/>
            <person name="Wing R.A."/>
            <person name="Palmer L.E."/>
            <person name="de la Bastide M."/>
            <person name="Spiegel L."/>
            <person name="Nascimento L."/>
            <person name="Zutavern T."/>
            <person name="O'Shaughnessy A."/>
            <person name="Dike S."/>
            <person name="Dedhia N."/>
            <person name="Preston R."/>
            <person name="Balija V."/>
            <person name="McCombie W.R."/>
            <person name="Chow T."/>
            <person name="Chen H."/>
            <person name="Chung M."/>
            <person name="Chen C."/>
            <person name="Shaw J."/>
            <person name="Wu H."/>
            <person name="Hsiao K."/>
            <person name="Chao Y."/>
            <person name="Chu M."/>
            <person name="Cheng C."/>
            <person name="Hour A."/>
            <person name="Lee P."/>
            <person name="Lin S."/>
            <person name="Lin Y."/>
            <person name="Liou J."/>
            <person name="Liu S."/>
            <person name="Hsing Y."/>
            <person name="Raghuvanshi S."/>
            <person name="Mohanty A."/>
            <person name="Bharti A.K."/>
            <person name="Gaur A."/>
            <person name="Gupta V."/>
            <person name="Kumar D."/>
            <person name="Ravi V."/>
            <person name="Vij S."/>
            <person name="Kapur A."/>
            <person name="Khurana P."/>
            <person name="Khurana P."/>
            <person name="Khurana J.P."/>
            <person name="Tyagi A.K."/>
            <person name="Gaikwad K."/>
            <person name="Singh A."/>
            <person name="Dalal V."/>
            <person name="Srivastava S."/>
            <person name="Dixit A."/>
            <person name="Pal A.K."/>
            <person name="Ghazi I.A."/>
            <person name="Yadav M."/>
            <person name="Pandit A."/>
            <person name="Bhargava A."/>
            <person name="Sureshbabu K."/>
            <person name="Batra K."/>
            <person name="Sharma T.R."/>
            <person name="Mohapatra T."/>
            <person name="Singh N.K."/>
            <person name="Messing J."/>
            <person name="Nelson A.B."/>
            <person name="Fuks G."/>
            <person name="Kavchok S."/>
            <person name="Keizer G."/>
            <person name="Linton E."/>
            <person name="Llaca V."/>
            <person name="Song R."/>
            <person name="Tanyolac B."/>
            <person name="Young S."/>
            <person name="Ho-Il K."/>
            <person name="Hahn J.H."/>
            <person name="Sangsakoo G."/>
            <person name="Vanavichit A."/>
            <person name="de Mattos Luiz.A.T."/>
            <person name="Zimmer P.D."/>
            <person name="Malone G."/>
            <person name="Dellagostin O."/>
            <person name="de Oliveira A.C."/>
            <person name="Bevan M."/>
            <person name="Bancroft I."/>
            <person name="Minx P."/>
            <person name="Cordum H."/>
            <person name="Wilson R."/>
            <person name="Cheng Z."/>
            <person name="Jin W."/>
            <person name="Jiang J."/>
            <person name="Leong S.A."/>
            <person name="Iwama H."/>
            <person name="Gojobori T."/>
            <person name="Itoh T."/>
            <person name="Niimura Y."/>
            <person name="Fujii Y."/>
            <person name="Habara T."/>
            <person name="Sakai H."/>
            <person name="Sato Y."/>
            <person name="Wilson G."/>
            <person name="Kumar K."/>
            <person name="McCouch S."/>
            <person name="Juretic N."/>
            <person name="Hoen D."/>
            <person name="Wright S."/>
            <person name="Bruskiewich R."/>
            <person name="Bureau T."/>
            <person name="Miyao A."/>
            <person name="Hirochika H."/>
            <person name="Nishikawa T."/>
            <person name="Kadowaki K."/>
            <person name="Sugiura M."/>
            <person name="Burr B."/>
            <person name="Sasaki T."/>
        </authorList>
    </citation>
    <scope>NUCLEOTIDE SEQUENCE [LARGE SCALE GENOMIC DNA]</scope>
    <source>
        <strain evidence="3">cv. Nipponbare</strain>
    </source>
</reference>